<dbReference type="KEGG" id="ant:Arnit_0296"/>
<dbReference type="eggNOG" id="COG2199">
    <property type="taxonomic scope" value="Bacteria"/>
</dbReference>
<evidence type="ECO:0000313" key="6">
    <source>
        <dbReference type="Proteomes" id="UP000000939"/>
    </source>
</evidence>
<accession>D5V500</accession>
<dbReference type="SUPFAM" id="SSF55073">
    <property type="entry name" value="Nucleotide cyclase"/>
    <property type="match status" value="1"/>
</dbReference>
<keyword evidence="6" id="KW-1185">Reference proteome</keyword>
<evidence type="ECO:0000259" key="2">
    <source>
        <dbReference type="PROSITE" id="PS50883"/>
    </source>
</evidence>
<dbReference type="PROSITE" id="PS51371">
    <property type="entry name" value="CBS"/>
    <property type="match status" value="1"/>
</dbReference>
<proteinExistence type="predicted"/>
<dbReference type="Pfam" id="PF00563">
    <property type="entry name" value="EAL"/>
    <property type="match status" value="1"/>
</dbReference>
<feature type="domain" description="CBS" evidence="4">
    <location>
        <begin position="268"/>
        <end position="327"/>
    </location>
</feature>
<dbReference type="SMART" id="SM00267">
    <property type="entry name" value="GGDEF"/>
    <property type="match status" value="1"/>
</dbReference>
<dbReference type="eggNOG" id="COG2200">
    <property type="taxonomic scope" value="Bacteria"/>
</dbReference>
<dbReference type="GO" id="GO:0071111">
    <property type="term" value="F:cyclic-guanylate-specific phosphodiesterase activity"/>
    <property type="evidence" value="ECO:0007669"/>
    <property type="project" value="InterPro"/>
</dbReference>
<dbReference type="OrthoDB" id="9777298at2"/>
<evidence type="ECO:0000259" key="4">
    <source>
        <dbReference type="PROSITE" id="PS51371"/>
    </source>
</evidence>
<dbReference type="CDD" id="cd01948">
    <property type="entry name" value="EAL"/>
    <property type="match status" value="1"/>
</dbReference>
<dbReference type="PROSITE" id="PS50883">
    <property type="entry name" value="EAL"/>
    <property type="match status" value="1"/>
</dbReference>
<dbReference type="Pfam" id="PF00571">
    <property type="entry name" value="CBS"/>
    <property type="match status" value="1"/>
</dbReference>
<dbReference type="EMBL" id="CP001999">
    <property type="protein sequence ID" value="ADG91962.1"/>
    <property type="molecule type" value="Genomic_DNA"/>
</dbReference>
<evidence type="ECO:0000259" key="3">
    <source>
        <dbReference type="PROSITE" id="PS50887"/>
    </source>
</evidence>
<dbReference type="InterPro" id="IPR035919">
    <property type="entry name" value="EAL_sf"/>
</dbReference>
<dbReference type="NCBIfam" id="TIGR00254">
    <property type="entry name" value="GGDEF"/>
    <property type="match status" value="1"/>
</dbReference>
<dbReference type="InterPro" id="IPR029787">
    <property type="entry name" value="Nucleotide_cyclase"/>
</dbReference>
<reference evidence="5 6" key="1">
    <citation type="journal article" date="2010" name="Stand. Genomic Sci.">
        <title>Complete genome sequence of Arcobacter nitrofigilis type strain (CI).</title>
        <authorList>
            <person name="Pati A."/>
            <person name="Gronow S."/>
            <person name="Lapidus A."/>
            <person name="Copeland A."/>
            <person name="Glavina Del Rio T."/>
            <person name="Nolan M."/>
            <person name="Lucas S."/>
            <person name="Tice H."/>
            <person name="Cheng J.F."/>
            <person name="Han C."/>
            <person name="Chertkov O."/>
            <person name="Bruce D."/>
            <person name="Tapia R."/>
            <person name="Goodwin L."/>
            <person name="Pitluck S."/>
            <person name="Liolios K."/>
            <person name="Ivanova N."/>
            <person name="Mavromatis K."/>
            <person name="Chen A."/>
            <person name="Palaniappan K."/>
            <person name="Land M."/>
            <person name="Hauser L."/>
            <person name="Chang Y.J."/>
            <person name="Jeffries C.D."/>
            <person name="Detter J.C."/>
            <person name="Rohde M."/>
            <person name="Goker M."/>
            <person name="Bristow J."/>
            <person name="Eisen J.A."/>
            <person name="Markowitz V."/>
            <person name="Hugenholtz P."/>
            <person name="Klenk H.P."/>
            <person name="Kyrpides N.C."/>
        </authorList>
    </citation>
    <scope>NUCLEOTIDE SEQUENCE [LARGE SCALE GENOMIC DNA]</scope>
    <source>
        <strain evidence="6">ATCC 33309 / DSM 7299 / CCUG 15893 / LMG 7604 / NCTC 12251 / CI</strain>
    </source>
</reference>
<dbReference type="InterPro" id="IPR000644">
    <property type="entry name" value="CBS_dom"/>
</dbReference>
<dbReference type="Gene3D" id="3.20.20.450">
    <property type="entry name" value="EAL domain"/>
    <property type="match status" value="1"/>
</dbReference>
<dbReference type="STRING" id="572480.Arnit_0296"/>
<gene>
    <name evidence="5" type="ordered locus">Arnit_0296</name>
</gene>
<organism evidence="5 6">
    <name type="scientific">Arcobacter nitrofigilis (strain ATCC 33309 / DSM 7299 / CCUG 15893 / LMG 7604 / NCTC 12251 / CI)</name>
    <name type="common">Campylobacter nitrofigilis</name>
    <dbReference type="NCBI Taxonomy" id="572480"/>
    <lineage>
        <taxon>Bacteria</taxon>
        <taxon>Pseudomonadati</taxon>
        <taxon>Campylobacterota</taxon>
        <taxon>Epsilonproteobacteria</taxon>
        <taxon>Campylobacterales</taxon>
        <taxon>Arcobacteraceae</taxon>
        <taxon>Arcobacter</taxon>
    </lineage>
</organism>
<dbReference type="InterPro" id="IPR043128">
    <property type="entry name" value="Rev_trsase/Diguanyl_cyclase"/>
</dbReference>
<name>D5V500_ARCNC</name>
<protein>
    <submittedName>
        <fullName evidence="5">Diguanylate cyclase/phosphodiesterase</fullName>
    </submittedName>
</protein>
<dbReference type="HOGENOM" id="CLU_015702_2_1_7"/>
<feature type="domain" description="GGDEF" evidence="3">
    <location>
        <begin position="427"/>
        <end position="576"/>
    </location>
</feature>
<keyword evidence="1" id="KW-0129">CBS domain</keyword>
<sequence>MKIKWNSIVEKLDYAFQPIIHAHSGKIFAVEALLRNVEKIPNINYIHDIFDLAYEENYLYEFDLLLREKAIEKFSKISIENLQLYYNLDNRTIHAKNYTKGNTKKILKKYNLPKSVICFELSERGTIEDQNNLVEIIQNYNSSNYNIAIDDFGVGVSGLKLLYFSQANIIKIDRFFIENINEDAKKRLFCSSIINMAHIMGMKVVAEGVETLKEFYTCKNIGADFIQGYLVQKPTVDIDEIKPIYKDIVKYLLNEKRADDNAPIEQEFIQNIVPINIDSSLHSLFLYFKDYSHSSFVPIVDDYDNFIGVIYEVDIKQISYSQYGLALAQNKSYSTKISKYVKQVISIEASWGIDKALQIFNQDPNSSGIFITKANKYHGFIDLRSLLQLSHKRTIEIAENQNPLTRLPGNKQIERFIYDSLENKNSYKSHILYFDFDNFKPFNDTYGFRQGDRAILLFAELLQKKYPSDTFIAHIGGDDFFIGIKNSDIEDVYERTKEALDEFRWSVKNLYNETDKKNGHIKGKDRFGENRIFELLSCSCAIIEISNNSKKANFDYTLNVMKKYSKDLDRPISASF</sequence>
<dbReference type="SUPFAM" id="SSF54631">
    <property type="entry name" value="CBS-domain pair"/>
    <property type="match status" value="1"/>
</dbReference>
<evidence type="ECO:0000256" key="1">
    <source>
        <dbReference type="PROSITE-ProRule" id="PRU00703"/>
    </source>
</evidence>
<dbReference type="PANTHER" id="PTHR33121">
    <property type="entry name" value="CYCLIC DI-GMP PHOSPHODIESTERASE PDEF"/>
    <property type="match status" value="1"/>
</dbReference>
<dbReference type="InterPro" id="IPR050706">
    <property type="entry name" value="Cyclic-di-GMP_PDE-like"/>
</dbReference>
<dbReference type="AlphaFoldDB" id="D5V500"/>
<dbReference type="Gene3D" id="3.10.580.10">
    <property type="entry name" value="CBS-domain"/>
    <property type="match status" value="1"/>
</dbReference>
<dbReference type="SMART" id="SM00052">
    <property type="entry name" value="EAL"/>
    <property type="match status" value="1"/>
</dbReference>
<feature type="domain" description="EAL" evidence="2">
    <location>
        <begin position="1"/>
        <end position="248"/>
    </location>
</feature>
<dbReference type="RefSeq" id="WP_013134107.1">
    <property type="nucleotide sequence ID" value="NC_014166.1"/>
</dbReference>
<dbReference type="SUPFAM" id="SSF141868">
    <property type="entry name" value="EAL domain-like"/>
    <property type="match status" value="1"/>
</dbReference>
<dbReference type="PROSITE" id="PS50887">
    <property type="entry name" value="GGDEF"/>
    <property type="match status" value="1"/>
</dbReference>
<dbReference type="CDD" id="cd01949">
    <property type="entry name" value="GGDEF"/>
    <property type="match status" value="1"/>
</dbReference>
<dbReference type="InterPro" id="IPR001633">
    <property type="entry name" value="EAL_dom"/>
</dbReference>
<dbReference type="Pfam" id="PF00990">
    <property type="entry name" value="GGDEF"/>
    <property type="match status" value="1"/>
</dbReference>
<dbReference type="InterPro" id="IPR046342">
    <property type="entry name" value="CBS_dom_sf"/>
</dbReference>
<dbReference type="Proteomes" id="UP000000939">
    <property type="component" value="Chromosome"/>
</dbReference>
<dbReference type="Gene3D" id="3.30.70.270">
    <property type="match status" value="1"/>
</dbReference>
<evidence type="ECO:0000313" key="5">
    <source>
        <dbReference type="EMBL" id="ADG91962.1"/>
    </source>
</evidence>
<dbReference type="eggNOG" id="COG0517">
    <property type="taxonomic scope" value="Bacteria"/>
</dbReference>
<dbReference type="InterPro" id="IPR000160">
    <property type="entry name" value="GGDEF_dom"/>
</dbReference>
<dbReference type="PANTHER" id="PTHR33121:SF76">
    <property type="entry name" value="SIGNALING PROTEIN"/>
    <property type="match status" value="1"/>
</dbReference>